<dbReference type="Gene3D" id="3.50.50.60">
    <property type="entry name" value="FAD/NAD(P)-binding domain"/>
    <property type="match status" value="2"/>
</dbReference>
<evidence type="ECO:0000256" key="1">
    <source>
        <dbReference type="ARBA" id="ARBA00022630"/>
    </source>
</evidence>
<evidence type="ECO:0000259" key="3">
    <source>
        <dbReference type="Pfam" id="PF07992"/>
    </source>
</evidence>
<dbReference type="AlphaFoldDB" id="A0A2N7V846"/>
<sequence>MQHHVIIIGGSYAGLSAGLQLARARRTILVIDSGQRRNRFATTSHGFLSRDGASPAQIAETGRAQLLAYPSVQWADGQVTRLRGEAEAFEVTLADGSTHTARRVVLAMGVVDRLPALAGLAQRWGTQVFVCPYCHGYELGQGRIGVLATSAFAVHQAAMLPDWGATQLFLNDAVVLEEAQHAHLQARGVHVVGGAVAALQGDGDVLELVLRDGQVCALDGLFITTQTELSALAASLGCSTSDGPLGRHIAVDAMQATSVPGIAACGDVANPAASIAFAVASGAMAGVATHRSLMFGLSN</sequence>
<evidence type="ECO:0000313" key="6">
    <source>
        <dbReference type="Proteomes" id="UP000514411"/>
    </source>
</evidence>
<dbReference type="GO" id="GO:0016491">
    <property type="term" value="F:oxidoreductase activity"/>
    <property type="evidence" value="ECO:0007669"/>
    <property type="project" value="UniProtKB-KW"/>
</dbReference>
<evidence type="ECO:0000256" key="2">
    <source>
        <dbReference type="ARBA" id="ARBA00023002"/>
    </source>
</evidence>
<dbReference type="InterPro" id="IPR036188">
    <property type="entry name" value="FAD/NAD-bd_sf"/>
</dbReference>
<protein>
    <submittedName>
        <fullName evidence="4">NAD(P)/FAD-dependent oxidoreductase</fullName>
    </submittedName>
</protein>
<dbReference type="PRINTS" id="PR00368">
    <property type="entry name" value="FADPNR"/>
</dbReference>
<dbReference type="PRINTS" id="PR00469">
    <property type="entry name" value="PNDRDTASEII"/>
</dbReference>
<dbReference type="InterPro" id="IPR023753">
    <property type="entry name" value="FAD/NAD-binding_dom"/>
</dbReference>
<name>A0A2N7V846_XANCJ</name>
<reference evidence="4 6" key="1">
    <citation type="submission" date="2020-07" db="EMBL/GenBank/DDBJ databases">
        <authorList>
            <person name="Teixeira M."/>
        </authorList>
    </citation>
    <scope>NUCLEOTIDE SEQUENCE</scope>
    <source>
        <strain evidence="5">3</strain>
        <strain evidence="4">Xanthomonas arboricola pv. juglandis CPBF 427</strain>
    </source>
</reference>
<dbReference type="RefSeq" id="WP_016902958.1">
    <property type="nucleotide sequence ID" value="NZ_CP012251.1"/>
</dbReference>
<evidence type="ECO:0000313" key="4">
    <source>
        <dbReference type="EMBL" id="CAD0341731.1"/>
    </source>
</evidence>
<dbReference type="PANTHER" id="PTHR48105">
    <property type="entry name" value="THIOREDOXIN REDUCTASE 1-RELATED-RELATED"/>
    <property type="match status" value="1"/>
</dbReference>
<keyword evidence="2" id="KW-0560">Oxidoreductase</keyword>
<evidence type="ECO:0000313" key="5">
    <source>
        <dbReference type="EMBL" id="CAD1796840.1"/>
    </source>
</evidence>
<dbReference type="InterPro" id="IPR050097">
    <property type="entry name" value="Ferredoxin-NADP_redctase_2"/>
</dbReference>
<dbReference type="OrthoDB" id="9786503at2"/>
<proteinExistence type="predicted"/>
<dbReference type="SUPFAM" id="SSF51905">
    <property type="entry name" value="FAD/NAD(P)-binding domain"/>
    <property type="match status" value="1"/>
</dbReference>
<dbReference type="Pfam" id="PF07992">
    <property type="entry name" value="Pyr_redox_2"/>
    <property type="match status" value="1"/>
</dbReference>
<organism evidence="4">
    <name type="scientific">Xanthomonas campestris pv. juglandis</name>
    <name type="common">Xanthomonas arboricola pv. juglandis</name>
    <dbReference type="NCBI Taxonomy" id="195709"/>
    <lineage>
        <taxon>Bacteria</taxon>
        <taxon>Pseudomonadati</taxon>
        <taxon>Pseudomonadota</taxon>
        <taxon>Gammaproteobacteria</taxon>
        <taxon>Lysobacterales</taxon>
        <taxon>Lysobacteraceae</taxon>
        <taxon>Xanthomonas</taxon>
    </lineage>
</organism>
<dbReference type="EMBL" id="LR824643">
    <property type="protein sequence ID" value="CAD0341731.1"/>
    <property type="molecule type" value="Genomic_DNA"/>
</dbReference>
<dbReference type="EMBL" id="LR861807">
    <property type="protein sequence ID" value="CAD1796840.1"/>
    <property type="molecule type" value="Genomic_DNA"/>
</dbReference>
<keyword evidence="1" id="KW-0285">Flavoprotein</keyword>
<feature type="domain" description="FAD/NAD(P)-binding" evidence="3">
    <location>
        <begin position="4"/>
        <end position="280"/>
    </location>
</feature>
<accession>A0A2N7V846</accession>
<dbReference type="Proteomes" id="UP000514411">
    <property type="component" value="Chromosome"/>
</dbReference>
<gene>
    <name evidence="5" type="ORF">XSP_003741</name>
    <name evidence="4" type="ORF">XSP_003771</name>
</gene>